<feature type="signal peptide" evidence="1">
    <location>
        <begin position="1"/>
        <end position="19"/>
    </location>
</feature>
<dbReference type="PANTHER" id="PTHR43265:SF1">
    <property type="entry name" value="ESTERASE ESTD"/>
    <property type="match status" value="1"/>
</dbReference>
<evidence type="ECO:0000313" key="4">
    <source>
        <dbReference type="Proteomes" id="UP001519271"/>
    </source>
</evidence>
<protein>
    <submittedName>
        <fullName evidence="3">Pimeloyl-ACP methyl ester carboxylesterase</fullName>
    </submittedName>
</protein>
<dbReference type="InterPro" id="IPR053145">
    <property type="entry name" value="AB_hydrolase_Est10"/>
</dbReference>
<dbReference type="Gene3D" id="3.40.50.1820">
    <property type="entry name" value="alpha/beta hydrolase"/>
    <property type="match status" value="1"/>
</dbReference>
<proteinExistence type="predicted"/>
<name>A0ABS4G8P3_9CLOT</name>
<dbReference type="InterPro" id="IPR022742">
    <property type="entry name" value="Hydrolase_4"/>
</dbReference>
<dbReference type="Proteomes" id="UP001519271">
    <property type="component" value="Unassembled WGS sequence"/>
</dbReference>
<dbReference type="PROSITE" id="PS51257">
    <property type="entry name" value="PROKAR_LIPOPROTEIN"/>
    <property type="match status" value="1"/>
</dbReference>
<dbReference type="RefSeq" id="WP_209461092.1">
    <property type="nucleotide sequence ID" value="NZ_JAGGKC010000052.1"/>
</dbReference>
<keyword evidence="1" id="KW-0732">Signal</keyword>
<dbReference type="SUPFAM" id="SSF53474">
    <property type="entry name" value="alpha/beta-Hydrolases"/>
    <property type="match status" value="1"/>
</dbReference>
<accession>A0ABS4G8P3</accession>
<organism evidence="3 4">
    <name type="scientific">Youngiibacter multivorans</name>
    <dbReference type="NCBI Taxonomy" id="937251"/>
    <lineage>
        <taxon>Bacteria</taxon>
        <taxon>Bacillati</taxon>
        <taxon>Bacillota</taxon>
        <taxon>Clostridia</taxon>
        <taxon>Eubacteriales</taxon>
        <taxon>Clostridiaceae</taxon>
        <taxon>Youngiibacter</taxon>
    </lineage>
</organism>
<dbReference type="EMBL" id="JAGGKC010000052">
    <property type="protein sequence ID" value="MBP1920943.1"/>
    <property type="molecule type" value="Genomic_DNA"/>
</dbReference>
<evidence type="ECO:0000256" key="1">
    <source>
        <dbReference type="SAM" id="SignalP"/>
    </source>
</evidence>
<comment type="caution">
    <text evidence="3">The sequence shown here is derived from an EMBL/GenBank/DDBJ whole genome shotgun (WGS) entry which is preliminary data.</text>
</comment>
<reference evidence="3 4" key="1">
    <citation type="submission" date="2021-03" db="EMBL/GenBank/DDBJ databases">
        <title>Genomic Encyclopedia of Type Strains, Phase IV (KMG-IV): sequencing the most valuable type-strain genomes for metagenomic binning, comparative biology and taxonomic classification.</title>
        <authorList>
            <person name="Goeker M."/>
        </authorList>
    </citation>
    <scope>NUCLEOTIDE SEQUENCE [LARGE SCALE GENOMIC DNA]</scope>
    <source>
        <strain evidence="3 4">DSM 6139</strain>
    </source>
</reference>
<gene>
    <name evidence="3" type="ORF">J2Z34_003465</name>
</gene>
<dbReference type="InterPro" id="IPR029058">
    <property type="entry name" value="AB_hydrolase_fold"/>
</dbReference>
<evidence type="ECO:0000313" key="3">
    <source>
        <dbReference type="EMBL" id="MBP1920943.1"/>
    </source>
</evidence>
<keyword evidence="4" id="KW-1185">Reference proteome</keyword>
<sequence length="321" mass="35010">MRRFAYKLIVLTASVFLLAGCSGKEEVSTGKFPEKEIEVPVKGGTLKGTLMEPSGASGTLAIIVAGSGPTDRNGNNPQAGENNSLKMIAKALAEAKVSSYRYDKRGIAKSADLVKKEEDLIFTDYSDDIVKIAAYFKDYKKIVLIGHSEGAMLASVAEMDLPNLSGLVMVSGIGTPADETLKRQLKASGEDIYNRSLPIIDSLTNGQKVTEIPADLFMLFRPSVQPYLISWFRFDPSEVMKGVKAKTVILQGDNDMQVSVEDAKLLHESKPDSTMFIIPGMNHVLKEAPTDRDGNLKTYSDPLLPLDPEFKEKLIDFVSGL</sequence>
<dbReference type="PANTHER" id="PTHR43265">
    <property type="entry name" value="ESTERASE ESTD"/>
    <property type="match status" value="1"/>
</dbReference>
<evidence type="ECO:0000259" key="2">
    <source>
        <dbReference type="Pfam" id="PF12146"/>
    </source>
</evidence>
<feature type="chain" id="PRO_5045875067" evidence="1">
    <location>
        <begin position="20"/>
        <end position="321"/>
    </location>
</feature>
<feature type="domain" description="Serine aminopeptidase S33" evidence="2">
    <location>
        <begin position="86"/>
        <end position="284"/>
    </location>
</feature>
<dbReference type="Pfam" id="PF12146">
    <property type="entry name" value="Hydrolase_4"/>
    <property type="match status" value="1"/>
</dbReference>